<evidence type="ECO:0000313" key="3">
    <source>
        <dbReference type="Proteomes" id="UP000054047"/>
    </source>
</evidence>
<dbReference type="AlphaFoldDB" id="A0A0C2FR83"/>
<feature type="compositionally biased region" description="Low complexity" evidence="1">
    <location>
        <begin position="245"/>
        <end position="263"/>
    </location>
</feature>
<evidence type="ECO:0000256" key="1">
    <source>
        <dbReference type="SAM" id="MobiDB-lite"/>
    </source>
</evidence>
<proteinExistence type="predicted"/>
<dbReference type="OrthoDB" id="5865931at2759"/>
<organism evidence="2 3">
    <name type="scientific">Ancylostoma duodenale</name>
    <dbReference type="NCBI Taxonomy" id="51022"/>
    <lineage>
        <taxon>Eukaryota</taxon>
        <taxon>Metazoa</taxon>
        <taxon>Ecdysozoa</taxon>
        <taxon>Nematoda</taxon>
        <taxon>Chromadorea</taxon>
        <taxon>Rhabditida</taxon>
        <taxon>Rhabditina</taxon>
        <taxon>Rhabditomorpha</taxon>
        <taxon>Strongyloidea</taxon>
        <taxon>Ancylostomatidae</taxon>
        <taxon>Ancylostomatinae</taxon>
        <taxon>Ancylostoma</taxon>
    </lineage>
</organism>
<reference evidence="2 3" key="1">
    <citation type="submission" date="2013-12" db="EMBL/GenBank/DDBJ databases">
        <title>Draft genome of the parsitic nematode Ancylostoma duodenale.</title>
        <authorList>
            <person name="Mitreva M."/>
        </authorList>
    </citation>
    <scope>NUCLEOTIDE SEQUENCE [LARGE SCALE GENOMIC DNA]</scope>
    <source>
        <strain evidence="2 3">Zhejiang</strain>
    </source>
</reference>
<feature type="region of interest" description="Disordered" evidence="1">
    <location>
        <begin position="211"/>
        <end position="281"/>
    </location>
</feature>
<name>A0A0C2FR83_9BILA</name>
<feature type="compositionally biased region" description="Polar residues" evidence="1">
    <location>
        <begin position="300"/>
        <end position="320"/>
    </location>
</feature>
<gene>
    <name evidence="2" type="ORF">ANCDUO_22533</name>
</gene>
<feature type="region of interest" description="Disordered" evidence="1">
    <location>
        <begin position="408"/>
        <end position="458"/>
    </location>
</feature>
<feature type="region of interest" description="Disordered" evidence="1">
    <location>
        <begin position="293"/>
        <end position="359"/>
    </location>
</feature>
<feature type="compositionally biased region" description="Low complexity" evidence="1">
    <location>
        <begin position="417"/>
        <end position="437"/>
    </location>
</feature>
<keyword evidence="3" id="KW-1185">Reference proteome</keyword>
<feature type="region of interest" description="Disordered" evidence="1">
    <location>
        <begin position="524"/>
        <end position="546"/>
    </location>
</feature>
<sequence>MSCQQRCTQVTTIAEKQQSAVMQAHAGPTAQCTDACSPKCAPECIQDHQVLFDQQLPVVGPASINPLQEQQVLPDGPLLAPGLTGPFPQQLPSQQPPIIPGPVAGEEAATYAPYPEGPTFIPLNSGSPLLQELLMTDPTLITGRQPSLTSGPLPVGGAYPGEFGQPAFITDPAGLGQSPQMLDGEPALIAGVSQQEQGLAVQQMPISGQFPAGISQPDLGLAGQPTLIPSSATADADEQQLVSDQPGLLGGPQRPQQGLAGQASPIPGQIPSGPAGLSQSHAGQVTPISVLFPVGPSGLPQPQQNLAGEPSLISTPSLLGQQPPFLGQPSFAEGTPEGSLATQPSLTSGPIAAGLGQSPQMLPGLTAQVPQLQQGPAGQFPAGLLQPQQGLIGQATPIPGQFLAGGPQLGGQPTRIPGHLSPGLLQPQQGLSGQPSLISGPTAVGAGPQQLTGSPAFPGGVLPSQQLLAGQPSLLFGPSATGMTQLPQLLSQPQIGAGAVQLPEQDMLPYPPFQSTSPILVASQPQQFGKGVSRKDSMIHKVRRNP</sequence>
<accession>A0A0C2FR83</accession>
<protein>
    <submittedName>
        <fullName evidence="2">Uncharacterized protein</fullName>
    </submittedName>
</protein>
<evidence type="ECO:0000313" key="2">
    <source>
        <dbReference type="EMBL" id="KIH47406.1"/>
    </source>
</evidence>
<dbReference type="EMBL" id="KN767760">
    <property type="protein sequence ID" value="KIH47406.1"/>
    <property type="molecule type" value="Genomic_DNA"/>
</dbReference>
<dbReference type="Proteomes" id="UP000054047">
    <property type="component" value="Unassembled WGS sequence"/>
</dbReference>